<dbReference type="PANTHER" id="PTHR22747:SF28">
    <property type="entry name" value="NUCLEOPHOSMIN"/>
    <property type="match status" value="1"/>
</dbReference>
<evidence type="ECO:0000313" key="22">
    <source>
        <dbReference type="Ensembl" id="ENSCPBP00000030130.1"/>
    </source>
</evidence>
<dbReference type="InterPro" id="IPR008996">
    <property type="entry name" value="IL1/FGF"/>
</dbReference>
<sequence length="492" mass="55710">MEDSMDMESMGPLRPQTFLFGCELKADKEYHFKVHDEENEHQLSLRTVSLGAGAKDELHVIEAEALDYEGNPIKVTLASLKMSVQPTVSLGGFEITPPVVLRLKCGSGPVHVSGQHLVALEEEPESDDEDEVKILNTSAKRPASGIAAKTPQKKAKLLEDDDDEDEDDDDEDEDDEDDDDLDEEEEEKIPMKKPARDLSAKNTPKSKQNGKDSKPSTPASKSKTPASNKKENKPQSPKSPKVPLSLEEIKAKMQATIEKGSALPKVEAKFVNYVKNCFRTQDQKVIQALWQWRQTLCLHSLLLCFQVQMFLAEENVDFRIHVENQTRARDDVSRKQLRLYQLYSRTSGKHIQVLGRRISAKGEDGDKYAQLLVETDTFGSQVRIKGKETDFYLCMNRKGKLVGKPDGTSKECVFIEKVLENNYTALMSAKYSGWYVGFTKKGRPRKGPKTQENQQDVHFMKRYPKGQVELQKPFKYTTVTKRTKRIRPTNPS</sequence>
<proteinExistence type="inferred from homology"/>
<dbReference type="GO" id="GO:0006338">
    <property type="term" value="P:chromatin remodeling"/>
    <property type="evidence" value="ECO:0007669"/>
    <property type="project" value="TreeGrafter"/>
</dbReference>
<protein>
    <recommendedName>
        <fullName evidence="7">Nucleophosmin</fullName>
    </recommendedName>
</protein>
<dbReference type="SUPFAM" id="SSF69203">
    <property type="entry name" value="Nucleoplasmin-like core domain"/>
    <property type="match status" value="1"/>
</dbReference>
<evidence type="ECO:0000256" key="7">
    <source>
        <dbReference type="ARBA" id="ARBA00020749"/>
    </source>
</evidence>
<dbReference type="Gene3D" id="2.60.120.340">
    <property type="entry name" value="Nucleoplasmin core domain"/>
    <property type="match status" value="1"/>
</dbReference>
<comment type="similarity">
    <text evidence="6">Belongs to the nucleoplasmin family.</text>
</comment>
<evidence type="ECO:0000256" key="16">
    <source>
        <dbReference type="ARBA" id="ARBA00023186"/>
    </source>
</evidence>
<keyword evidence="13" id="KW-0221">Differentiation</keyword>
<evidence type="ECO:0000256" key="5">
    <source>
        <dbReference type="ARBA" id="ARBA00007936"/>
    </source>
</evidence>
<dbReference type="InterPro" id="IPR002209">
    <property type="entry name" value="Fibroblast_GF_fam"/>
</dbReference>
<dbReference type="GO" id="GO:0003682">
    <property type="term" value="F:chromatin binding"/>
    <property type="evidence" value="ECO:0007669"/>
    <property type="project" value="TreeGrafter"/>
</dbReference>
<dbReference type="GO" id="GO:0042802">
    <property type="term" value="F:identical protein binding"/>
    <property type="evidence" value="ECO:0007669"/>
    <property type="project" value="UniProtKB-ARBA"/>
</dbReference>
<feature type="compositionally biased region" description="Basic and acidic residues" evidence="19">
    <location>
        <begin position="188"/>
        <end position="199"/>
    </location>
</feature>
<evidence type="ECO:0000256" key="18">
    <source>
        <dbReference type="ARBA" id="ARBA00023246"/>
    </source>
</evidence>
<dbReference type="GO" id="GO:0010824">
    <property type="term" value="P:regulation of centrosome duplication"/>
    <property type="evidence" value="ECO:0007669"/>
    <property type="project" value="TreeGrafter"/>
</dbReference>
<dbReference type="SUPFAM" id="SSF50353">
    <property type="entry name" value="Cytokine"/>
    <property type="match status" value="1"/>
</dbReference>
<evidence type="ECO:0000256" key="10">
    <source>
        <dbReference type="ARBA" id="ARBA00022525"/>
    </source>
</evidence>
<keyword evidence="16" id="KW-0143">Chaperone</keyword>
<evidence type="ECO:0000256" key="6">
    <source>
        <dbReference type="ARBA" id="ARBA00010744"/>
    </source>
</evidence>
<dbReference type="GO" id="GO:0042127">
    <property type="term" value="P:regulation of cell population proliferation"/>
    <property type="evidence" value="ECO:0007669"/>
    <property type="project" value="UniProtKB-ARBA"/>
</dbReference>
<dbReference type="PANTHER" id="PTHR22747">
    <property type="entry name" value="NUCLEOPLASMIN"/>
    <property type="match status" value="1"/>
</dbReference>
<feature type="domain" description="Nucleoplasmin core" evidence="20">
    <location>
        <begin position="19"/>
        <end position="118"/>
    </location>
</feature>
<dbReference type="InterPro" id="IPR024057">
    <property type="entry name" value="Nucleoplasmin_core_dom"/>
</dbReference>
<dbReference type="GO" id="GO:0005737">
    <property type="term" value="C:cytoplasm"/>
    <property type="evidence" value="ECO:0007669"/>
    <property type="project" value="UniProtKB-SubCell"/>
</dbReference>
<dbReference type="GO" id="GO:0005576">
    <property type="term" value="C:extracellular region"/>
    <property type="evidence" value="ECO:0007669"/>
    <property type="project" value="UniProtKB-SubCell"/>
</dbReference>
<dbReference type="GO" id="GO:0042274">
    <property type="term" value="P:ribosomal small subunit biogenesis"/>
    <property type="evidence" value="ECO:0007669"/>
    <property type="project" value="TreeGrafter"/>
</dbReference>
<dbReference type="GO" id="GO:0003723">
    <property type="term" value="F:RNA binding"/>
    <property type="evidence" value="ECO:0007669"/>
    <property type="project" value="UniProtKB-KW"/>
</dbReference>
<dbReference type="GO" id="GO:0008083">
    <property type="term" value="F:growth factor activity"/>
    <property type="evidence" value="ECO:0007669"/>
    <property type="project" value="UniProtKB-KW"/>
</dbReference>
<evidence type="ECO:0000256" key="12">
    <source>
        <dbReference type="ARBA" id="ARBA00022729"/>
    </source>
</evidence>
<dbReference type="CDD" id="cd23324">
    <property type="entry name" value="beta-trefoil_FGF18"/>
    <property type="match status" value="1"/>
</dbReference>
<reference evidence="22" key="1">
    <citation type="submission" date="2025-08" db="UniProtKB">
        <authorList>
            <consortium name="Ensembl"/>
        </authorList>
    </citation>
    <scope>IDENTIFICATION</scope>
</reference>
<dbReference type="Proteomes" id="UP000694380">
    <property type="component" value="Unplaced"/>
</dbReference>
<keyword evidence="17" id="KW-0539">Nucleus</keyword>
<dbReference type="Gene3D" id="2.80.10.50">
    <property type="match status" value="1"/>
</dbReference>
<evidence type="ECO:0000256" key="19">
    <source>
        <dbReference type="SAM" id="MobiDB-lite"/>
    </source>
</evidence>
<keyword evidence="12" id="KW-0732">Signal</keyword>
<comment type="subcellular location">
    <subcellularLocation>
        <location evidence="1">Cytoplasm</location>
    </subcellularLocation>
    <subcellularLocation>
        <location evidence="2">Nucleus</location>
        <location evidence="2">Nucleolus</location>
    </subcellularLocation>
    <subcellularLocation>
        <location evidence="4">Nucleus</location>
        <location evidence="4">Nucleoplasm</location>
    </subcellularLocation>
    <subcellularLocation>
        <location evidence="3">Secreted</location>
    </subcellularLocation>
</comment>
<gene>
    <name evidence="22" type="primary">FGF18</name>
</gene>
<dbReference type="InterPro" id="IPR032569">
    <property type="entry name" value="NPM1_C"/>
</dbReference>
<dbReference type="GO" id="GO:1990904">
    <property type="term" value="C:ribonucleoprotein complex"/>
    <property type="evidence" value="ECO:0007669"/>
    <property type="project" value="TreeGrafter"/>
</dbReference>
<dbReference type="GO" id="GO:0000056">
    <property type="term" value="P:ribosomal small subunit export from nucleus"/>
    <property type="evidence" value="ECO:0007669"/>
    <property type="project" value="TreeGrafter"/>
</dbReference>
<feature type="compositionally biased region" description="Acidic residues" evidence="19">
    <location>
        <begin position="159"/>
        <end position="187"/>
    </location>
</feature>
<dbReference type="FunFam" id="2.60.120.340:FF:000001">
    <property type="entry name" value="Nucleophosmin 1"/>
    <property type="match status" value="1"/>
</dbReference>
<evidence type="ECO:0000259" key="20">
    <source>
        <dbReference type="Pfam" id="PF03066"/>
    </source>
</evidence>
<keyword evidence="23" id="KW-1185">Reference proteome</keyword>
<evidence type="ECO:0000256" key="4">
    <source>
        <dbReference type="ARBA" id="ARBA00004642"/>
    </source>
</evidence>
<dbReference type="GO" id="GO:0005654">
    <property type="term" value="C:nucleoplasm"/>
    <property type="evidence" value="ECO:0007669"/>
    <property type="project" value="UniProtKB-SubCell"/>
</dbReference>
<dbReference type="GO" id="GO:0000055">
    <property type="term" value="P:ribosomal large subunit export from nucleus"/>
    <property type="evidence" value="ECO:0007669"/>
    <property type="project" value="TreeGrafter"/>
</dbReference>
<evidence type="ECO:0000256" key="13">
    <source>
        <dbReference type="ARBA" id="ARBA00022782"/>
    </source>
</evidence>
<evidence type="ECO:0000256" key="17">
    <source>
        <dbReference type="ARBA" id="ARBA00023242"/>
    </source>
</evidence>
<keyword evidence="10" id="KW-0964">Secreted</keyword>
<name>A0A8C3I855_CHRPI</name>
<dbReference type="GO" id="GO:0030154">
    <property type="term" value="P:cell differentiation"/>
    <property type="evidence" value="ECO:0007669"/>
    <property type="project" value="UniProtKB-KW"/>
</dbReference>
<evidence type="ECO:0000256" key="3">
    <source>
        <dbReference type="ARBA" id="ARBA00004613"/>
    </source>
</evidence>
<keyword evidence="11" id="KW-0597">Phosphoprotein</keyword>
<dbReference type="AlphaFoldDB" id="A0A8C3I855"/>
<dbReference type="GO" id="GO:0043066">
    <property type="term" value="P:negative regulation of apoptotic process"/>
    <property type="evidence" value="ECO:0007669"/>
    <property type="project" value="UniProtKB-ARBA"/>
</dbReference>
<dbReference type="InterPro" id="IPR004301">
    <property type="entry name" value="Nucleoplasmin"/>
</dbReference>
<dbReference type="SMART" id="SM00442">
    <property type="entry name" value="FGF"/>
    <property type="match status" value="1"/>
</dbReference>
<keyword evidence="9" id="KW-0963">Cytoplasm</keyword>
<dbReference type="PROSITE" id="PS00247">
    <property type="entry name" value="HBGF_FGF"/>
    <property type="match status" value="1"/>
</dbReference>
<dbReference type="PRINTS" id="PR00262">
    <property type="entry name" value="IL1HBGF"/>
</dbReference>
<dbReference type="Pfam" id="PF16276">
    <property type="entry name" value="NPM1-C"/>
    <property type="match status" value="1"/>
</dbReference>
<organism evidence="22 23">
    <name type="scientific">Chrysemys picta bellii</name>
    <name type="common">Western painted turtle</name>
    <name type="synonym">Emys bellii</name>
    <dbReference type="NCBI Taxonomy" id="8478"/>
    <lineage>
        <taxon>Eukaryota</taxon>
        <taxon>Metazoa</taxon>
        <taxon>Chordata</taxon>
        <taxon>Craniata</taxon>
        <taxon>Vertebrata</taxon>
        <taxon>Euteleostomi</taxon>
        <taxon>Archelosauria</taxon>
        <taxon>Testudinata</taxon>
        <taxon>Testudines</taxon>
        <taxon>Cryptodira</taxon>
        <taxon>Durocryptodira</taxon>
        <taxon>Testudinoidea</taxon>
        <taxon>Emydidae</taxon>
        <taxon>Chrysemys</taxon>
    </lineage>
</organism>
<feature type="region of interest" description="Disordered" evidence="19">
    <location>
        <begin position="136"/>
        <end position="243"/>
    </location>
</feature>
<dbReference type="Ensembl" id="ENSCPBT00000035468.1">
    <property type="protein sequence ID" value="ENSCPBP00000030130.1"/>
    <property type="gene ID" value="ENSCPBG00000021221.1"/>
</dbReference>
<comment type="similarity">
    <text evidence="5">Belongs to the heparin-binding growth factors family.</text>
</comment>
<dbReference type="GO" id="GO:0005730">
    <property type="term" value="C:nucleolus"/>
    <property type="evidence" value="ECO:0007669"/>
    <property type="project" value="UniProtKB-SubCell"/>
</dbReference>
<evidence type="ECO:0000313" key="23">
    <source>
        <dbReference type="Proteomes" id="UP000694380"/>
    </source>
</evidence>
<evidence type="ECO:0000256" key="1">
    <source>
        <dbReference type="ARBA" id="ARBA00004496"/>
    </source>
</evidence>
<dbReference type="FunFam" id="1.10.10.2100:FF:000001">
    <property type="entry name" value="Nucleophosmin 1"/>
    <property type="match status" value="1"/>
</dbReference>
<feature type="domain" description="Nucleophosmin C-terminal" evidence="21">
    <location>
        <begin position="247"/>
        <end position="295"/>
    </location>
</feature>
<keyword evidence="15" id="KW-0339">Growth factor</keyword>
<evidence type="ECO:0000256" key="15">
    <source>
        <dbReference type="ARBA" id="ARBA00023030"/>
    </source>
</evidence>
<evidence type="ECO:0000256" key="9">
    <source>
        <dbReference type="ARBA" id="ARBA00022490"/>
    </source>
</evidence>
<feature type="compositionally biased region" description="Low complexity" evidence="19">
    <location>
        <begin position="215"/>
        <end position="227"/>
    </location>
</feature>
<dbReference type="Gene3D" id="1.10.10.2100">
    <property type="match status" value="1"/>
</dbReference>
<dbReference type="GO" id="GO:0005813">
    <property type="term" value="C:centrosome"/>
    <property type="evidence" value="ECO:0007669"/>
    <property type="project" value="TreeGrafter"/>
</dbReference>
<reference evidence="22" key="2">
    <citation type="submission" date="2025-09" db="UniProtKB">
        <authorList>
            <consortium name="Ensembl"/>
        </authorList>
    </citation>
    <scope>IDENTIFICATION</scope>
</reference>
<keyword evidence="8" id="KW-0217">Developmental protein</keyword>
<dbReference type="InterPro" id="IPR036824">
    <property type="entry name" value="Nucleoplasmin_core_dom_sf"/>
</dbReference>
<dbReference type="GO" id="GO:0045944">
    <property type="term" value="P:positive regulation of transcription by RNA polymerase II"/>
    <property type="evidence" value="ECO:0007669"/>
    <property type="project" value="TreeGrafter"/>
</dbReference>
<evidence type="ECO:0000256" key="8">
    <source>
        <dbReference type="ARBA" id="ARBA00022473"/>
    </source>
</evidence>
<dbReference type="GeneTree" id="ENSGT00940000164405"/>
<dbReference type="GO" id="GO:0042393">
    <property type="term" value="F:histone binding"/>
    <property type="evidence" value="ECO:0007669"/>
    <property type="project" value="TreeGrafter"/>
</dbReference>
<dbReference type="GO" id="GO:0042273">
    <property type="term" value="P:ribosomal large subunit biogenesis"/>
    <property type="evidence" value="ECO:0007669"/>
    <property type="project" value="TreeGrafter"/>
</dbReference>
<evidence type="ECO:0000256" key="14">
    <source>
        <dbReference type="ARBA" id="ARBA00022884"/>
    </source>
</evidence>
<keyword evidence="14" id="KW-0694">RNA-binding</keyword>
<evidence type="ECO:0000259" key="21">
    <source>
        <dbReference type="Pfam" id="PF16276"/>
    </source>
</evidence>
<dbReference type="Pfam" id="PF03066">
    <property type="entry name" value="Nucleoplasmin"/>
    <property type="match status" value="1"/>
</dbReference>
<evidence type="ECO:0000256" key="11">
    <source>
        <dbReference type="ARBA" id="ARBA00022553"/>
    </source>
</evidence>
<dbReference type="FunFam" id="2.80.10.50:FF:000007">
    <property type="entry name" value="Fibroblast growth factor"/>
    <property type="match status" value="1"/>
</dbReference>
<dbReference type="Pfam" id="PF00167">
    <property type="entry name" value="FGF"/>
    <property type="match status" value="1"/>
</dbReference>
<keyword evidence="18" id="KW-0497">Mitogen</keyword>
<dbReference type="GO" id="GO:0051781">
    <property type="term" value="P:positive regulation of cell division"/>
    <property type="evidence" value="ECO:0007669"/>
    <property type="project" value="UniProtKB-KW"/>
</dbReference>
<evidence type="ECO:0000256" key="2">
    <source>
        <dbReference type="ARBA" id="ARBA00004604"/>
    </source>
</evidence>
<accession>A0A8C3I855</accession>